<protein>
    <recommendedName>
        <fullName evidence="5">Allergen Asp f 4</fullName>
    </recommendedName>
</protein>
<organism evidence="3 4">
    <name type="scientific">Byssochlamys spectabilis (strain No. 5 / NBRC 109023)</name>
    <name type="common">Paecilomyces variotii</name>
    <dbReference type="NCBI Taxonomy" id="1356009"/>
    <lineage>
        <taxon>Eukaryota</taxon>
        <taxon>Fungi</taxon>
        <taxon>Dikarya</taxon>
        <taxon>Ascomycota</taxon>
        <taxon>Pezizomycotina</taxon>
        <taxon>Eurotiomycetes</taxon>
        <taxon>Eurotiomycetidae</taxon>
        <taxon>Eurotiales</taxon>
        <taxon>Thermoascaceae</taxon>
        <taxon>Paecilomyces</taxon>
    </lineage>
</organism>
<dbReference type="PANTHER" id="PTHR42039">
    <property type="entry name" value="PUTATIVE (AFU_ORTHOLOGUE AFUA_3G02940)-RELATED"/>
    <property type="match status" value="1"/>
</dbReference>
<dbReference type="HOGENOM" id="CLU_043430_1_0_1"/>
<dbReference type="Pfam" id="PF25312">
    <property type="entry name" value="Allergen_Asp_f_4"/>
    <property type="match status" value="1"/>
</dbReference>
<dbReference type="InParanoid" id="V5G1M4"/>
<accession>V5G1M4</accession>
<dbReference type="InterPro" id="IPR038903">
    <property type="entry name" value="Allergen_Asp_f_4"/>
</dbReference>
<dbReference type="AlphaFoldDB" id="V5G1M4"/>
<dbReference type="GO" id="GO:0019863">
    <property type="term" value="F:IgE binding"/>
    <property type="evidence" value="ECO:0007669"/>
    <property type="project" value="InterPro"/>
</dbReference>
<evidence type="ECO:0000256" key="2">
    <source>
        <dbReference type="SAM" id="SignalP"/>
    </source>
</evidence>
<name>V5G1M4_BYSSN</name>
<gene>
    <name evidence="3" type="ORF">PVAR5_3401</name>
</gene>
<keyword evidence="4" id="KW-1185">Reference proteome</keyword>
<sequence>MQIKNLLLLAALVTGNMARLHGHARRHAHVQPGELERRQYSASSSATATASASSPASSSSASPSTSGSSDWLSTPSGDSFSTKGFGARTQSSGSGISYAGNVGNPWGSNIIEVSASDASQYKYVMQITGQNNEDWDIVFWNKIGPSGGLNGWYGNSALKLTLSPGDTKYVAFDEDTDGGFAAAPGSSIPTDSNGGWSATWGEFDFGSSGNNGWSGYDVSAIQAQSAGQTIQGMKICQAPDTACSIITPGAAQVTNAYTKAQADQGGIGGNIANGGAVRLAAVIDYSG</sequence>
<comment type="caution">
    <text evidence="3">The sequence shown here is derived from an EMBL/GenBank/DDBJ whole genome shotgun (WGS) entry which is preliminary data.</text>
</comment>
<dbReference type="OrthoDB" id="118256at2759"/>
<evidence type="ECO:0000313" key="3">
    <source>
        <dbReference type="EMBL" id="GAD94772.1"/>
    </source>
</evidence>
<feature type="region of interest" description="Disordered" evidence="1">
    <location>
        <begin position="23"/>
        <end position="75"/>
    </location>
</feature>
<evidence type="ECO:0000313" key="4">
    <source>
        <dbReference type="Proteomes" id="UP000018001"/>
    </source>
</evidence>
<evidence type="ECO:0008006" key="5">
    <source>
        <dbReference type="Google" id="ProtNLM"/>
    </source>
</evidence>
<feature type="signal peptide" evidence="2">
    <location>
        <begin position="1"/>
        <end position="18"/>
    </location>
</feature>
<dbReference type="GO" id="GO:0005576">
    <property type="term" value="C:extracellular region"/>
    <property type="evidence" value="ECO:0007669"/>
    <property type="project" value="InterPro"/>
</dbReference>
<evidence type="ECO:0000256" key="1">
    <source>
        <dbReference type="SAM" id="MobiDB-lite"/>
    </source>
</evidence>
<proteinExistence type="predicted"/>
<dbReference type="EMBL" id="BAUL01000102">
    <property type="protein sequence ID" value="GAD94772.1"/>
    <property type="molecule type" value="Genomic_DNA"/>
</dbReference>
<reference evidence="4" key="1">
    <citation type="journal article" date="2014" name="Genome Announc.">
        <title>Draft genome sequence of the formaldehyde-resistant fungus Byssochlamys spectabilis No. 5 (anamorph Paecilomyces variotii No. 5) (NBRC109023).</title>
        <authorList>
            <person name="Oka T."/>
            <person name="Ekino K."/>
            <person name="Fukuda K."/>
            <person name="Nomura Y."/>
        </authorList>
    </citation>
    <scope>NUCLEOTIDE SEQUENCE [LARGE SCALE GENOMIC DNA]</scope>
    <source>
        <strain evidence="4">No. 5 / NBRC 109023</strain>
    </source>
</reference>
<feature type="compositionally biased region" description="Low complexity" evidence="1">
    <location>
        <begin position="41"/>
        <end position="69"/>
    </location>
</feature>
<dbReference type="Proteomes" id="UP000018001">
    <property type="component" value="Unassembled WGS sequence"/>
</dbReference>
<dbReference type="eggNOG" id="ENOG502SN6Y">
    <property type="taxonomic scope" value="Eukaryota"/>
</dbReference>
<keyword evidence="2" id="KW-0732">Signal</keyword>
<feature type="chain" id="PRO_5004733562" description="Allergen Asp f 4" evidence="2">
    <location>
        <begin position="19"/>
        <end position="287"/>
    </location>
</feature>
<dbReference type="PANTHER" id="PTHR42039:SF1">
    <property type="entry name" value="PUTATIVE (AFU_ORTHOLOGUE AFUA_3G02940)-RELATED"/>
    <property type="match status" value="1"/>
</dbReference>